<dbReference type="HAMAP" id="MF_00235">
    <property type="entry name" value="Adenylate_kinase_Adk"/>
    <property type="match status" value="1"/>
</dbReference>
<feature type="binding site" evidence="5">
    <location>
        <position position="130"/>
    </location>
    <ligand>
        <name>Zn(2+)</name>
        <dbReference type="ChEBI" id="CHEBI:29105"/>
        <note>structural</note>
    </ligand>
</feature>
<feature type="binding site" evidence="5">
    <location>
        <begin position="136"/>
        <end position="137"/>
    </location>
    <ligand>
        <name>ATP</name>
        <dbReference type="ChEBI" id="CHEBI:30616"/>
    </ligand>
</feature>
<keyword evidence="5 7" id="KW-0067">ATP-binding</keyword>
<dbReference type="InterPro" id="IPR033690">
    <property type="entry name" value="Adenylat_kinase_CS"/>
</dbReference>
<comment type="catalytic activity">
    <reaction evidence="5 7">
        <text>AMP + ATP = 2 ADP</text>
        <dbReference type="Rhea" id="RHEA:12973"/>
        <dbReference type="ChEBI" id="CHEBI:30616"/>
        <dbReference type="ChEBI" id="CHEBI:456215"/>
        <dbReference type="ChEBI" id="CHEBI:456216"/>
        <dbReference type="EC" id="2.7.4.3"/>
    </reaction>
</comment>
<dbReference type="GO" id="GO:0008270">
    <property type="term" value="F:zinc ion binding"/>
    <property type="evidence" value="ECO:0007669"/>
    <property type="project" value="UniProtKB-UniRule"/>
</dbReference>
<feature type="region of interest" description="LID" evidence="5">
    <location>
        <begin position="126"/>
        <end position="163"/>
    </location>
</feature>
<dbReference type="GO" id="GO:0044209">
    <property type="term" value="P:AMP salvage"/>
    <property type="evidence" value="ECO:0007669"/>
    <property type="project" value="UniProtKB-UniRule"/>
</dbReference>
<keyword evidence="4 5" id="KW-0418">Kinase</keyword>
<evidence type="ECO:0000256" key="3">
    <source>
        <dbReference type="ARBA" id="ARBA00022741"/>
    </source>
</evidence>
<comment type="pathway">
    <text evidence="5">Purine metabolism; AMP biosynthesis via salvage pathway; AMP from ADP: step 1/1.</text>
</comment>
<feature type="domain" description="Adenylate kinase active site lid" evidence="8">
    <location>
        <begin position="127"/>
        <end position="162"/>
    </location>
</feature>
<evidence type="ECO:0000256" key="7">
    <source>
        <dbReference type="RuleBase" id="RU003331"/>
    </source>
</evidence>
<dbReference type="PRINTS" id="PR00094">
    <property type="entry name" value="ADENYLTKNASE"/>
</dbReference>
<dbReference type="GO" id="GO:0005524">
    <property type="term" value="F:ATP binding"/>
    <property type="evidence" value="ECO:0007669"/>
    <property type="project" value="UniProtKB-UniRule"/>
</dbReference>
<dbReference type="PROSITE" id="PS00113">
    <property type="entry name" value="ADENYLATE_KINASE"/>
    <property type="match status" value="1"/>
</dbReference>
<keyword evidence="5" id="KW-0479">Metal-binding</keyword>
<protein>
    <recommendedName>
        <fullName evidence="5 7">Adenylate kinase</fullName>
        <shortName evidence="5">AK</shortName>
        <ecNumber evidence="5 7">2.7.4.3</ecNumber>
    </recommendedName>
    <alternativeName>
        <fullName evidence="5">ATP-AMP transphosphorylase</fullName>
    </alternativeName>
    <alternativeName>
        <fullName evidence="5">ATP:AMP phosphotransferase</fullName>
    </alternativeName>
    <alternativeName>
        <fullName evidence="5">Adenylate monophosphate kinase</fullName>
    </alternativeName>
</protein>
<dbReference type="EMBL" id="CP002606">
    <property type="protein sequence ID" value="AEA34312.1"/>
    <property type="molecule type" value="Genomic_DNA"/>
</dbReference>
<keyword evidence="3 5" id="KW-0547">Nucleotide-binding</keyword>
<dbReference type="InterPro" id="IPR027417">
    <property type="entry name" value="P-loop_NTPase"/>
</dbReference>
<dbReference type="InParanoid" id="F2LXS1"/>
<comment type="domain">
    <text evidence="5">Consists of three domains, a large central CORE domain and two small peripheral domains, NMPbind and LID, which undergo movements during catalysis. The LID domain closes over the site of phosphoryl transfer upon ATP binding. Assembling and dissambling the active center during each catalytic cycle provides an effective means to prevent ATP hydrolysis. Some bacteria have evolved a zinc-coordinating structure that stabilizes the LID domain.</text>
</comment>
<keyword evidence="10" id="KW-1185">Reference proteome</keyword>
<dbReference type="InterPro" id="IPR007862">
    <property type="entry name" value="Adenylate_kinase_lid-dom"/>
</dbReference>
<feature type="binding site" evidence="5">
    <location>
        <position position="36"/>
    </location>
    <ligand>
        <name>AMP</name>
        <dbReference type="ChEBI" id="CHEBI:456215"/>
    </ligand>
</feature>
<feature type="binding site" evidence="5">
    <location>
        <begin position="57"/>
        <end position="59"/>
    </location>
    <ligand>
        <name>AMP</name>
        <dbReference type="ChEBI" id="CHEBI:456215"/>
    </ligand>
</feature>
<dbReference type="Gene3D" id="3.40.50.300">
    <property type="entry name" value="P-loop containing nucleotide triphosphate hydrolases"/>
    <property type="match status" value="1"/>
</dbReference>
<organism evidence="9 10">
    <name type="scientific">Hippea maritima (strain ATCC 700847 / DSM 10411 / MH2)</name>
    <dbReference type="NCBI Taxonomy" id="760142"/>
    <lineage>
        <taxon>Bacteria</taxon>
        <taxon>Pseudomonadati</taxon>
        <taxon>Campylobacterota</taxon>
        <taxon>Desulfurellia</taxon>
        <taxon>Desulfurellales</taxon>
        <taxon>Hippeaceae</taxon>
        <taxon>Hippea</taxon>
    </lineage>
</organism>
<evidence type="ECO:0000256" key="4">
    <source>
        <dbReference type="ARBA" id="ARBA00022777"/>
    </source>
</evidence>
<dbReference type="GO" id="GO:0004017">
    <property type="term" value="F:AMP kinase activity"/>
    <property type="evidence" value="ECO:0007669"/>
    <property type="project" value="UniProtKB-UniRule"/>
</dbReference>
<evidence type="ECO:0000256" key="2">
    <source>
        <dbReference type="ARBA" id="ARBA00022727"/>
    </source>
</evidence>
<evidence type="ECO:0000256" key="5">
    <source>
        <dbReference type="HAMAP-Rule" id="MF_00235"/>
    </source>
</evidence>
<comment type="similarity">
    <text evidence="5 6">Belongs to the adenylate kinase family.</text>
</comment>
<keyword evidence="5" id="KW-0963">Cytoplasm</keyword>
<dbReference type="OrthoDB" id="9805030at2"/>
<dbReference type="FunCoup" id="F2LXS1">
    <property type="interactions" value="439"/>
</dbReference>
<comment type="function">
    <text evidence="5">Catalyzes the reversible transfer of the terminal phosphate group between ATP and AMP. Plays an important role in cellular energy homeostasis and in adenine nucleotide metabolism.</text>
</comment>
<feature type="binding site" evidence="5">
    <location>
        <position position="199"/>
    </location>
    <ligand>
        <name>ATP</name>
        <dbReference type="ChEBI" id="CHEBI:30616"/>
    </ligand>
</feature>
<feature type="binding site" evidence="5">
    <location>
        <position position="171"/>
    </location>
    <ligand>
        <name>AMP</name>
        <dbReference type="ChEBI" id="CHEBI:456215"/>
    </ligand>
</feature>
<dbReference type="EC" id="2.7.4.3" evidence="5 7"/>
<feature type="region of interest" description="NMP" evidence="5">
    <location>
        <begin position="30"/>
        <end position="59"/>
    </location>
</feature>
<evidence type="ECO:0000313" key="10">
    <source>
        <dbReference type="Proteomes" id="UP000008139"/>
    </source>
</evidence>
<dbReference type="FunFam" id="3.40.50.300:FF:000106">
    <property type="entry name" value="Adenylate kinase mitochondrial"/>
    <property type="match status" value="1"/>
</dbReference>
<dbReference type="NCBIfam" id="NF001381">
    <property type="entry name" value="PRK00279.1-3"/>
    <property type="match status" value="1"/>
</dbReference>
<feature type="binding site" evidence="5">
    <location>
        <begin position="10"/>
        <end position="15"/>
    </location>
    <ligand>
        <name>ATP</name>
        <dbReference type="ChEBI" id="CHEBI:30616"/>
    </ligand>
</feature>
<feature type="binding site" evidence="5">
    <location>
        <position position="127"/>
    </location>
    <ligand>
        <name>ATP</name>
        <dbReference type="ChEBI" id="CHEBI:30616"/>
    </ligand>
</feature>
<sequence>MILILLGAPGVGKGTQGVLISKEYGIPQISTGDILRKEVREETELGKKAKVYMDKGELVPDEVIIGMMENRIKDDDCKNGFILDGFPRTVAQAEAFDGMLKKNRLELDKVLLIDVPEEEIVDRLTGRRVCPNCGAVYHIKNNPPKNDNLCDKCGSKLIQRDDDKEDTVRNRLEVYKKSTMPLIDYYTKTGKLIKINGVGSIDEIFSRVKEVLG</sequence>
<dbReference type="UniPathway" id="UPA00588">
    <property type="reaction ID" value="UER00649"/>
</dbReference>
<evidence type="ECO:0000313" key="9">
    <source>
        <dbReference type="EMBL" id="AEA34312.1"/>
    </source>
</evidence>
<dbReference type="CDD" id="cd01428">
    <property type="entry name" value="ADK"/>
    <property type="match status" value="1"/>
</dbReference>
<feature type="binding site" evidence="5">
    <location>
        <begin position="85"/>
        <end position="88"/>
    </location>
    <ligand>
        <name>AMP</name>
        <dbReference type="ChEBI" id="CHEBI:456215"/>
    </ligand>
</feature>
<dbReference type="InterPro" id="IPR000850">
    <property type="entry name" value="Adenylat/UMP-CMP_kin"/>
</dbReference>
<dbReference type="STRING" id="760142.Hipma_1356"/>
<keyword evidence="1 5" id="KW-0808">Transferase</keyword>
<dbReference type="HOGENOM" id="CLU_032354_1_2_7"/>
<dbReference type="NCBIfam" id="NF001379">
    <property type="entry name" value="PRK00279.1-1"/>
    <property type="match status" value="1"/>
</dbReference>
<dbReference type="GO" id="GO:0005737">
    <property type="term" value="C:cytoplasm"/>
    <property type="evidence" value="ECO:0007669"/>
    <property type="project" value="UniProtKB-SubCell"/>
</dbReference>
<reference evidence="9 10" key="1">
    <citation type="journal article" date="2011" name="Stand. Genomic Sci.">
        <title>Complete genome sequence of the thermophilic sulfur-reducer Hippea maritima type strain (MH(2)).</title>
        <authorList>
            <person name="Huntemann M."/>
            <person name="Lu M."/>
            <person name="Nolan M."/>
            <person name="Lapidus A."/>
            <person name="Lucas S."/>
            <person name="Hammon N."/>
            <person name="Deshpande S."/>
            <person name="Cheng J.F."/>
            <person name="Tapia R."/>
            <person name="Han C."/>
            <person name="Goodwin L."/>
            <person name="Pitluck S."/>
            <person name="Liolios K."/>
            <person name="Pagani I."/>
            <person name="Ivanova N."/>
            <person name="Ovchinikova G."/>
            <person name="Pati A."/>
            <person name="Chen A."/>
            <person name="Palaniappan K."/>
            <person name="Land M."/>
            <person name="Hauser L."/>
            <person name="Jeffries C.D."/>
            <person name="Detter J.C."/>
            <person name="Brambilla E.M."/>
            <person name="Rohde M."/>
            <person name="Spring S."/>
            <person name="Goker M."/>
            <person name="Woyke T."/>
            <person name="Bristow J."/>
            <person name="Eisen J.A."/>
            <person name="Markowitz V."/>
            <person name="Hugenholtz P."/>
            <person name="Kyrpides N.C."/>
            <person name="Klenk H.P."/>
            <person name="Mavromatis K."/>
        </authorList>
    </citation>
    <scope>NUCLEOTIDE SEQUENCE [LARGE SCALE GENOMIC DNA]</scope>
    <source>
        <strain evidence="10">ATCC 700847 / DSM 10411 / MH2</strain>
    </source>
</reference>
<comment type="subunit">
    <text evidence="5 7">Monomer.</text>
</comment>
<dbReference type="NCBIfam" id="TIGR01351">
    <property type="entry name" value="adk"/>
    <property type="match status" value="1"/>
</dbReference>
<name>F2LXS1_HIPMA</name>
<feature type="binding site" evidence="5">
    <location>
        <position position="31"/>
    </location>
    <ligand>
        <name>AMP</name>
        <dbReference type="ChEBI" id="CHEBI:456215"/>
    </ligand>
</feature>
<accession>F2LXS1</accession>
<evidence type="ECO:0000259" key="8">
    <source>
        <dbReference type="Pfam" id="PF05191"/>
    </source>
</evidence>
<feature type="binding site" evidence="5">
    <location>
        <position position="133"/>
    </location>
    <ligand>
        <name>Zn(2+)</name>
        <dbReference type="ChEBI" id="CHEBI:29105"/>
        <note>structural</note>
    </ligand>
</feature>
<dbReference type="AlphaFoldDB" id="F2LXS1"/>
<keyword evidence="5" id="KW-0862">Zinc</keyword>
<dbReference type="PANTHER" id="PTHR23359">
    <property type="entry name" value="NUCLEOTIDE KINASE"/>
    <property type="match status" value="1"/>
</dbReference>
<comment type="subcellular location">
    <subcellularLocation>
        <location evidence="5 7">Cytoplasm</location>
    </subcellularLocation>
</comment>
<gene>
    <name evidence="5" type="primary">adk</name>
    <name evidence="9" type="ordered locus">Hipma_1356</name>
</gene>
<feature type="binding site" evidence="5">
    <location>
        <position position="92"/>
    </location>
    <ligand>
        <name>AMP</name>
        <dbReference type="ChEBI" id="CHEBI:456215"/>
    </ligand>
</feature>
<reference evidence="10" key="2">
    <citation type="submission" date="2011-03" db="EMBL/GenBank/DDBJ databases">
        <title>The complete genome of Hippea maritima DSM 10411.</title>
        <authorList>
            <consortium name="US DOE Joint Genome Institute (JGI-PGF)"/>
            <person name="Lucas S."/>
            <person name="Copeland A."/>
            <person name="Lapidus A."/>
            <person name="Bruce D."/>
            <person name="Goodwin L."/>
            <person name="Pitluck S."/>
            <person name="Peters L."/>
            <person name="Kyrpides N."/>
            <person name="Mavromatis K."/>
            <person name="Pagani I."/>
            <person name="Ivanova N."/>
            <person name="Mikhailova N."/>
            <person name="Lu M."/>
            <person name="Detter J.C."/>
            <person name="Tapia R."/>
            <person name="Han C."/>
            <person name="Land M."/>
            <person name="Hauser L."/>
            <person name="Markowitz V."/>
            <person name="Cheng J.-F."/>
            <person name="Hugenholtz P."/>
            <person name="Woyke T."/>
            <person name="Wu D."/>
            <person name="Spring S."/>
            <person name="Schroeder M."/>
            <person name="Brambilla E."/>
            <person name="Klenk H.-P."/>
            <person name="Eisen J.A."/>
        </authorList>
    </citation>
    <scope>NUCLEOTIDE SEQUENCE [LARGE SCALE GENOMIC DNA]</scope>
    <source>
        <strain evidence="10">ATCC 700847 / DSM 10411 / MH2</strain>
    </source>
</reference>
<evidence type="ECO:0000256" key="6">
    <source>
        <dbReference type="RuleBase" id="RU003330"/>
    </source>
</evidence>
<evidence type="ECO:0000256" key="1">
    <source>
        <dbReference type="ARBA" id="ARBA00022679"/>
    </source>
</evidence>
<feature type="binding site" evidence="5">
    <location>
        <position position="153"/>
    </location>
    <ligand>
        <name>Zn(2+)</name>
        <dbReference type="ChEBI" id="CHEBI:29105"/>
        <note>structural</note>
    </ligand>
</feature>
<dbReference type="NCBIfam" id="NF001380">
    <property type="entry name" value="PRK00279.1-2"/>
    <property type="match status" value="1"/>
</dbReference>
<feature type="binding site" evidence="5">
    <location>
        <position position="150"/>
    </location>
    <ligand>
        <name>Zn(2+)</name>
        <dbReference type="ChEBI" id="CHEBI:29105"/>
        <note>structural</note>
    </ligand>
</feature>
<dbReference type="Proteomes" id="UP000008139">
    <property type="component" value="Chromosome"/>
</dbReference>
<dbReference type="eggNOG" id="COG0563">
    <property type="taxonomic scope" value="Bacteria"/>
</dbReference>
<dbReference type="NCBIfam" id="NF011100">
    <property type="entry name" value="PRK14527.1"/>
    <property type="match status" value="1"/>
</dbReference>
<proteinExistence type="inferred from homology"/>
<dbReference type="Pfam" id="PF00406">
    <property type="entry name" value="ADK"/>
    <property type="match status" value="1"/>
</dbReference>
<dbReference type="KEGG" id="hmr:Hipma_1356"/>
<dbReference type="SUPFAM" id="SSF52540">
    <property type="entry name" value="P-loop containing nucleoside triphosphate hydrolases"/>
    <property type="match status" value="1"/>
</dbReference>
<dbReference type="InterPro" id="IPR006259">
    <property type="entry name" value="Adenyl_kin_sub"/>
</dbReference>
<dbReference type="Pfam" id="PF05191">
    <property type="entry name" value="ADK_lid"/>
    <property type="match status" value="1"/>
</dbReference>
<feature type="binding site" evidence="5">
    <location>
        <position position="160"/>
    </location>
    <ligand>
        <name>AMP</name>
        <dbReference type="ChEBI" id="CHEBI:456215"/>
    </ligand>
</feature>
<dbReference type="RefSeq" id="WP_013682344.1">
    <property type="nucleotide sequence ID" value="NC_015318.1"/>
</dbReference>
<keyword evidence="2 5" id="KW-0545">Nucleotide biosynthesis</keyword>